<name>W7XHX2_TETTS</name>
<keyword evidence="1 2" id="KW-0812">Transmembrane</keyword>
<reference evidence="3" key="1">
    <citation type="journal article" date="2006" name="PLoS Biol.">
        <title>Macronuclear genome sequence of the ciliate Tetrahymena thermophila, a model eukaryote.</title>
        <authorList>
            <person name="Eisen J.A."/>
            <person name="Coyne R.S."/>
            <person name="Wu M."/>
            <person name="Wu D."/>
            <person name="Thiagarajan M."/>
            <person name="Wortman J.R."/>
            <person name="Badger J.H."/>
            <person name="Ren Q."/>
            <person name="Amedeo P."/>
            <person name="Jones K.M."/>
            <person name="Tallon L.J."/>
            <person name="Delcher A.L."/>
            <person name="Salzberg S.L."/>
            <person name="Silva J.C."/>
            <person name="Haas B.J."/>
            <person name="Majoros W.H."/>
            <person name="Farzad M."/>
            <person name="Carlton J.M."/>
            <person name="Smith R.K. Jr."/>
            <person name="Garg J."/>
            <person name="Pearlman R.E."/>
            <person name="Karrer K.M."/>
            <person name="Sun L."/>
            <person name="Manning G."/>
            <person name="Elde N.C."/>
            <person name="Turkewitz A.P."/>
            <person name="Asai D.J."/>
            <person name="Wilkes D.E."/>
            <person name="Wang Y."/>
            <person name="Cai H."/>
            <person name="Collins K."/>
            <person name="Stewart B.A."/>
            <person name="Lee S.R."/>
            <person name="Wilamowska K."/>
            <person name="Weinberg Z."/>
            <person name="Ruzzo W.L."/>
            <person name="Wloga D."/>
            <person name="Gaertig J."/>
            <person name="Frankel J."/>
            <person name="Tsao C.-C."/>
            <person name="Gorovsky M.A."/>
            <person name="Keeling P.J."/>
            <person name="Waller R.F."/>
            <person name="Patron N.J."/>
            <person name="Cherry J.M."/>
            <person name="Stover N.A."/>
            <person name="Krieger C.J."/>
            <person name="del Toro C."/>
            <person name="Ryder H.F."/>
            <person name="Williamson S.C."/>
            <person name="Barbeau R.A."/>
            <person name="Hamilton E.P."/>
            <person name="Orias E."/>
        </authorList>
    </citation>
    <scope>NUCLEOTIDE SEQUENCE [LARGE SCALE GENOMIC DNA]</scope>
    <source>
        <strain evidence="3">SB210</strain>
    </source>
</reference>
<keyword evidence="1" id="KW-0472">Membrane</keyword>
<sequence length="211" mass="25067">MPCSTQNQRKYAKIISWLQNKDDYHCASLLYLNYIPLDILSCEGGVLLLKLIESNNSMYFNQIFSIRWYQIIYQLFSKQLCLNQLQFQCASTGQKFNFFLLSHFRFSAKTLYLWLQISSIFNLLFLEILQIALTTLHVFLIQSTTVVVIDQFPFNNQKQNYGRFLISINSATYRKKIDFLAKQVRQKRQNSIIICFIFDRSIQNYFILSHE</sequence>
<accession>W7XHX2</accession>
<feature type="transmembrane region" description="Helical" evidence="1">
    <location>
        <begin position="111"/>
        <end position="133"/>
    </location>
</feature>
<dbReference type="GeneID" id="24440674"/>
<evidence type="ECO:0000256" key="1">
    <source>
        <dbReference type="SAM" id="Phobius"/>
    </source>
</evidence>
<evidence type="ECO:0000313" key="2">
    <source>
        <dbReference type="EMBL" id="EWS72789.1"/>
    </source>
</evidence>
<evidence type="ECO:0000313" key="3">
    <source>
        <dbReference type="Proteomes" id="UP000009168"/>
    </source>
</evidence>
<proteinExistence type="predicted"/>
<dbReference type="AlphaFoldDB" id="W7XHX2"/>
<keyword evidence="3" id="KW-1185">Reference proteome</keyword>
<dbReference type="Proteomes" id="UP000009168">
    <property type="component" value="Unassembled WGS sequence"/>
</dbReference>
<dbReference type="InParanoid" id="W7XHX2"/>
<dbReference type="RefSeq" id="XP_012654676.1">
    <property type="nucleotide sequence ID" value="XM_012799222.1"/>
</dbReference>
<gene>
    <name evidence="2" type="ORF">TTHERM_000787129</name>
</gene>
<protein>
    <submittedName>
        <fullName evidence="2">Transmembrane protein, putative</fullName>
    </submittedName>
</protein>
<organism evidence="2 3">
    <name type="scientific">Tetrahymena thermophila (strain SB210)</name>
    <dbReference type="NCBI Taxonomy" id="312017"/>
    <lineage>
        <taxon>Eukaryota</taxon>
        <taxon>Sar</taxon>
        <taxon>Alveolata</taxon>
        <taxon>Ciliophora</taxon>
        <taxon>Intramacronucleata</taxon>
        <taxon>Oligohymenophorea</taxon>
        <taxon>Hymenostomatida</taxon>
        <taxon>Tetrahymenina</taxon>
        <taxon>Tetrahymenidae</taxon>
        <taxon>Tetrahymena</taxon>
    </lineage>
</organism>
<keyword evidence="1" id="KW-1133">Transmembrane helix</keyword>
<dbReference type="KEGG" id="tet:TTHERM_000787129"/>
<dbReference type="EMBL" id="GG662552">
    <property type="protein sequence ID" value="EWS72789.1"/>
    <property type="molecule type" value="Genomic_DNA"/>
</dbReference>